<feature type="domain" description="Glycosyltransferase 2-like" evidence="1">
    <location>
        <begin position="190"/>
        <end position="324"/>
    </location>
</feature>
<comment type="caution">
    <text evidence="2">The sequence shown here is derived from an EMBL/GenBank/DDBJ whole genome shotgun (WGS) entry which is preliminary data.</text>
</comment>
<evidence type="ECO:0000259" key="1">
    <source>
        <dbReference type="Pfam" id="PF00535"/>
    </source>
</evidence>
<dbReference type="Pfam" id="PF00535">
    <property type="entry name" value="Glycos_transf_2"/>
    <property type="match status" value="1"/>
</dbReference>
<dbReference type="InterPro" id="IPR029044">
    <property type="entry name" value="Nucleotide-diphossugar_trans"/>
</dbReference>
<dbReference type="PANTHER" id="PTHR43685:SF2">
    <property type="entry name" value="GLYCOSYLTRANSFERASE 2-LIKE DOMAIN-CONTAINING PROTEIN"/>
    <property type="match status" value="1"/>
</dbReference>
<dbReference type="SUPFAM" id="SSF53448">
    <property type="entry name" value="Nucleotide-diphospho-sugar transferases"/>
    <property type="match status" value="1"/>
</dbReference>
<protein>
    <submittedName>
        <fullName evidence="2">PGL/p-HBAD biosynthesis glycosyltransferase</fullName>
        <ecNumber evidence="2">2.4.1.-</ecNumber>
    </submittedName>
</protein>
<dbReference type="AlphaFoldDB" id="A0A1J5SID5"/>
<dbReference type="EC" id="2.4.1.-" evidence="2"/>
<keyword evidence="2" id="KW-0328">Glycosyltransferase</keyword>
<accession>A0A1J5SID5</accession>
<reference evidence="2" key="1">
    <citation type="submission" date="2016-10" db="EMBL/GenBank/DDBJ databases">
        <title>Sequence of Gallionella enrichment culture.</title>
        <authorList>
            <person name="Poehlein A."/>
            <person name="Muehling M."/>
            <person name="Daniel R."/>
        </authorList>
    </citation>
    <scope>NUCLEOTIDE SEQUENCE</scope>
</reference>
<name>A0A1J5SID5_9ZZZZ</name>
<keyword evidence="2" id="KW-0808">Transferase</keyword>
<gene>
    <name evidence="2" type="ORF">GALL_142040</name>
</gene>
<dbReference type="InterPro" id="IPR050834">
    <property type="entry name" value="Glycosyltransf_2"/>
</dbReference>
<proteinExistence type="predicted"/>
<organism evidence="2">
    <name type="scientific">mine drainage metagenome</name>
    <dbReference type="NCBI Taxonomy" id="410659"/>
    <lineage>
        <taxon>unclassified sequences</taxon>
        <taxon>metagenomes</taxon>
        <taxon>ecological metagenomes</taxon>
    </lineage>
</organism>
<dbReference type="Gene3D" id="3.90.550.10">
    <property type="entry name" value="Spore Coat Polysaccharide Biosynthesis Protein SpsA, Chain A"/>
    <property type="match status" value="1"/>
</dbReference>
<dbReference type="InterPro" id="IPR001173">
    <property type="entry name" value="Glyco_trans_2-like"/>
</dbReference>
<dbReference type="EMBL" id="MLJW01000063">
    <property type="protein sequence ID" value="OIR03784.1"/>
    <property type="molecule type" value="Genomic_DNA"/>
</dbReference>
<dbReference type="CDD" id="cd06433">
    <property type="entry name" value="GT_2_WfgS_like"/>
    <property type="match status" value="1"/>
</dbReference>
<dbReference type="GO" id="GO:0016757">
    <property type="term" value="F:glycosyltransferase activity"/>
    <property type="evidence" value="ECO:0007669"/>
    <property type="project" value="UniProtKB-KW"/>
</dbReference>
<sequence length="453" mass="51322">MTDAGTRFRHWIDSPVDLASPPRRVVVRGWCYARTGAVDAVRARCGWRIHPGHYGLGRQDVHDAFPEPGAERSGFEIAVRLPALATTCELQARCEDGAWHTFAELPFAAPPAEGLRDALRRARFWRLAWTGDPRAWDLVPADEQEYLVSRMTCRDWLTIARFEQHPPRPLAPVRLPSPRAPAARLPAFAIVTPSFNQAAFLRQAVDSVLSQPGVRVSYAIQDGGSTDGSADILRELAARPPAAPDARLAHWESAPDEGQADAILRGFAHLQGGPEDVMAYLNSDDRYVPGAFAHVAGFFARHPEVDVVYGHRILIDESDREIGRWITPRRRCDDLRIFDMVPQETLFWRRRIWDRVGGIDRSLHFALDWDLLQRFEQAGARFARLPRFLGMFRWHGGQKTRTAMERSGVPEMERLRERAMGRPVPDEEFRSKMRHVQFDSALVNALLKIGLRV</sequence>
<dbReference type="PANTHER" id="PTHR43685">
    <property type="entry name" value="GLYCOSYLTRANSFERASE"/>
    <property type="match status" value="1"/>
</dbReference>
<evidence type="ECO:0000313" key="2">
    <source>
        <dbReference type="EMBL" id="OIR03784.1"/>
    </source>
</evidence>